<dbReference type="GO" id="GO:0000049">
    <property type="term" value="F:tRNA binding"/>
    <property type="evidence" value="ECO:0007669"/>
    <property type="project" value="UniProtKB-UniRule"/>
</dbReference>
<dbReference type="InterPro" id="IPR020568">
    <property type="entry name" value="Ribosomal_Su5_D2-typ_SF"/>
</dbReference>
<comment type="catalytic activity">
    <reaction evidence="7">
        <text>Endonucleolytic cleavage of RNA, removing 5'-extranucleotides from tRNA precursor.</text>
        <dbReference type="EC" id="3.1.26.5"/>
    </reaction>
</comment>
<dbReference type="GO" id="GO:0001682">
    <property type="term" value="P:tRNA 5'-leader removal"/>
    <property type="evidence" value="ECO:0007669"/>
    <property type="project" value="UniProtKB-UniRule"/>
</dbReference>
<comment type="subunit">
    <text evidence="7">Consists of a catalytic RNA component (M1 or rnpB) and a protein subunit.</text>
</comment>
<dbReference type="InterPro" id="IPR000100">
    <property type="entry name" value="RNase_P"/>
</dbReference>
<proteinExistence type="inferred from homology"/>
<organism evidence="9 10">
    <name type="scientific">Caproiciproducens galactitolivorans</name>
    <dbReference type="NCBI Taxonomy" id="642589"/>
    <lineage>
        <taxon>Bacteria</taxon>
        <taxon>Bacillati</taxon>
        <taxon>Bacillota</taxon>
        <taxon>Clostridia</taxon>
        <taxon>Eubacteriales</taxon>
        <taxon>Acutalibacteraceae</taxon>
        <taxon>Caproiciproducens</taxon>
    </lineage>
</organism>
<keyword evidence="4 7" id="KW-0255">Endonuclease</keyword>
<keyword evidence="2 7" id="KW-0819">tRNA processing</keyword>
<dbReference type="EC" id="3.1.26.5" evidence="7 8"/>
<evidence type="ECO:0000256" key="2">
    <source>
        <dbReference type="ARBA" id="ARBA00022694"/>
    </source>
</evidence>
<dbReference type="HAMAP" id="MF_00227">
    <property type="entry name" value="RNase_P"/>
    <property type="match status" value="1"/>
</dbReference>
<evidence type="ECO:0000256" key="5">
    <source>
        <dbReference type="ARBA" id="ARBA00022801"/>
    </source>
</evidence>
<dbReference type="PANTHER" id="PTHR33992:SF1">
    <property type="entry name" value="RIBONUCLEASE P PROTEIN COMPONENT"/>
    <property type="match status" value="1"/>
</dbReference>
<gene>
    <name evidence="7 9" type="primary">rnpA</name>
    <name evidence="9" type="ORF">CAGA_09610</name>
</gene>
<evidence type="ECO:0000313" key="10">
    <source>
        <dbReference type="Proteomes" id="UP000297714"/>
    </source>
</evidence>
<sequence length="117" mass="13356">MRCGFKVMDFLSIKENKDFCRIYAKGKSFVSPVVVTYVLKNRRKNIRVGITTTKKIGNAVKRNRARRVIREAFRILAPSIKPGYDFIFVARGKTPYVKSTEIVRALSAQLKKAGVMK</sequence>
<protein>
    <recommendedName>
        <fullName evidence="7 8">Ribonuclease P protein component</fullName>
        <shortName evidence="7">RNase P protein</shortName>
        <shortName evidence="7">RNaseP protein</shortName>
        <ecNumber evidence="7 8">3.1.26.5</ecNumber>
    </recommendedName>
    <alternativeName>
        <fullName evidence="7">Protein C5</fullName>
    </alternativeName>
</protein>
<reference evidence="9 10" key="1">
    <citation type="submission" date="2019-04" db="EMBL/GenBank/DDBJ databases">
        <authorList>
            <person name="Poehlein A."/>
            <person name="Bengelsdorf F.R."/>
            <person name="Duerre P."/>
            <person name="Daniel R."/>
        </authorList>
    </citation>
    <scope>NUCLEOTIDE SEQUENCE [LARGE SCALE GENOMIC DNA]</scope>
    <source>
        <strain evidence="9 10">BS-1</strain>
    </source>
</reference>
<dbReference type="GO" id="GO:0030677">
    <property type="term" value="C:ribonuclease P complex"/>
    <property type="evidence" value="ECO:0007669"/>
    <property type="project" value="TreeGrafter"/>
</dbReference>
<dbReference type="PANTHER" id="PTHR33992">
    <property type="entry name" value="RIBONUCLEASE P PROTEIN COMPONENT"/>
    <property type="match status" value="1"/>
</dbReference>
<evidence type="ECO:0000313" key="9">
    <source>
        <dbReference type="EMBL" id="TGJ76888.1"/>
    </source>
</evidence>
<dbReference type="GO" id="GO:0042781">
    <property type="term" value="F:3'-tRNA processing endoribonuclease activity"/>
    <property type="evidence" value="ECO:0007669"/>
    <property type="project" value="TreeGrafter"/>
</dbReference>
<dbReference type="PROSITE" id="PS00648">
    <property type="entry name" value="RIBONUCLEASE_P"/>
    <property type="match status" value="1"/>
</dbReference>
<dbReference type="SUPFAM" id="SSF54211">
    <property type="entry name" value="Ribosomal protein S5 domain 2-like"/>
    <property type="match status" value="1"/>
</dbReference>
<accession>A0A4Z0YAD0</accession>
<evidence type="ECO:0000256" key="1">
    <source>
        <dbReference type="ARBA" id="ARBA00002663"/>
    </source>
</evidence>
<dbReference type="Proteomes" id="UP000297714">
    <property type="component" value="Unassembled WGS sequence"/>
</dbReference>
<dbReference type="NCBIfam" id="TIGR00188">
    <property type="entry name" value="rnpA"/>
    <property type="match status" value="1"/>
</dbReference>
<comment type="caution">
    <text evidence="9">The sequence shown here is derived from an EMBL/GenBank/DDBJ whole genome shotgun (WGS) entry which is preliminary data.</text>
</comment>
<evidence type="ECO:0000256" key="8">
    <source>
        <dbReference type="NCBIfam" id="TIGR00188"/>
    </source>
</evidence>
<evidence type="ECO:0000256" key="6">
    <source>
        <dbReference type="ARBA" id="ARBA00022884"/>
    </source>
</evidence>
<dbReference type="AlphaFoldDB" id="A0A4Z0YAD0"/>
<keyword evidence="5 7" id="KW-0378">Hydrolase</keyword>
<comment type="similarity">
    <text evidence="7">Belongs to the RnpA family.</text>
</comment>
<dbReference type="Gene3D" id="3.30.230.10">
    <property type="match status" value="1"/>
</dbReference>
<dbReference type="Pfam" id="PF00825">
    <property type="entry name" value="Ribonuclease_P"/>
    <property type="match status" value="1"/>
</dbReference>
<evidence type="ECO:0000256" key="4">
    <source>
        <dbReference type="ARBA" id="ARBA00022759"/>
    </source>
</evidence>
<comment type="function">
    <text evidence="1 7">RNaseP catalyzes the removal of the 5'-leader sequence from pre-tRNA to produce the mature 5'-terminus. It can also cleave other RNA substrates such as 4.5S RNA. The protein component plays an auxiliary but essential role in vivo by binding to the 5'-leader sequence and broadening the substrate specificity of the ribozyme.</text>
</comment>
<dbReference type="InterPro" id="IPR020539">
    <property type="entry name" value="RNase_P_CS"/>
</dbReference>
<keyword evidence="10" id="KW-1185">Reference proteome</keyword>
<dbReference type="GO" id="GO:0004526">
    <property type="term" value="F:ribonuclease P activity"/>
    <property type="evidence" value="ECO:0007669"/>
    <property type="project" value="UniProtKB-UniRule"/>
</dbReference>
<evidence type="ECO:0000256" key="7">
    <source>
        <dbReference type="HAMAP-Rule" id="MF_00227"/>
    </source>
</evidence>
<keyword evidence="6 7" id="KW-0694">RNA-binding</keyword>
<dbReference type="EMBL" id="SRMQ01000003">
    <property type="protein sequence ID" value="TGJ76888.1"/>
    <property type="molecule type" value="Genomic_DNA"/>
</dbReference>
<name>A0A4Z0YAD0_9FIRM</name>
<evidence type="ECO:0000256" key="3">
    <source>
        <dbReference type="ARBA" id="ARBA00022722"/>
    </source>
</evidence>
<dbReference type="InterPro" id="IPR014721">
    <property type="entry name" value="Ribsml_uS5_D2-typ_fold_subgr"/>
</dbReference>
<keyword evidence="3 7" id="KW-0540">Nuclease</keyword>